<evidence type="ECO:0000256" key="1">
    <source>
        <dbReference type="SAM" id="Coils"/>
    </source>
</evidence>
<evidence type="ECO:0000313" key="3">
    <source>
        <dbReference type="EMBL" id="RUT03254.1"/>
    </source>
</evidence>
<proteinExistence type="predicted"/>
<feature type="coiled-coil region" evidence="1">
    <location>
        <begin position="73"/>
        <end position="100"/>
    </location>
</feature>
<sequence length="172" mass="19183">MRNLSTIFTTSLNILVVLILGSFSIPAQAISLKNGSFTQQLKLNNNTRLNTPLIQIVPFGSKSFSKNPESQKNELESRLLAEAKDTINEVREANKVIQEDISGKTVYLYKLETIKPVALSNNANILPANQVTWKLQAPKRKRKVPEPSTGLALVLAFIAFAARYSLKRVQKF</sequence>
<dbReference type="EMBL" id="RSCL01000014">
    <property type="protein sequence ID" value="RUT03254.1"/>
    <property type="molecule type" value="Genomic_DNA"/>
</dbReference>
<dbReference type="OrthoDB" id="514633at2"/>
<keyword evidence="2" id="KW-1133">Transmembrane helix</keyword>
<name>A0A433VAX3_9CYAN</name>
<evidence type="ECO:0000256" key="2">
    <source>
        <dbReference type="SAM" id="Phobius"/>
    </source>
</evidence>
<accession>A0A433VAX3</accession>
<dbReference type="AlphaFoldDB" id="A0A433VAX3"/>
<evidence type="ECO:0000313" key="4">
    <source>
        <dbReference type="Proteomes" id="UP000271624"/>
    </source>
</evidence>
<feature type="transmembrane region" description="Helical" evidence="2">
    <location>
        <begin position="148"/>
        <end position="166"/>
    </location>
</feature>
<reference evidence="3" key="1">
    <citation type="submission" date="2018-12" db="EMBL/GenBank/DDBJ databases">
        <authorList>
            <person name="Will S."/>
            <person name="Neumann-Schaal M."/>
            <person name="Henke P."/>
        </authorList>
    </citation>
    <scope>NUCLEOTIDE SEQUENCE</scope>
    <source>
        <strain evidence="3">PCC 7102</strain>
    </source>
</reference>
<organism evidence="3 4">
    <name type="scientific">Dulcicalothrix desertica PCC 7102</name>
    <dbReference type="NCBI Taxonomy" id="232991"/>
    <lineage>
        <taxon>Bacteria</taxon>
        <taxon>Bacillati</taxon>
        <taxon>Cyanobacteriota</taxon>
        <taxon>Cyanophyceae</taxon>
        <taxon>Nostocales</taxon>
        <taxon>Calotrichaceae</taxon>
        <taxon>Dulcicalothrix</taxon>
    </lineage>
</organism>
<keyword evidence="1" id="KW-0175">Coiled coil</keyword>
<dbReference type="RefSeq" id="WP_127083820.1">
    <property type="nucleotide sequence ID" value="NZ_RSCL01000014.1"/>
</dbReference>
<dbReference type="Proteomes" id="UP000271624">
    <property type="component" value="Unassembled WGS sequence"/>
</dbReference>
<keyword evidence="2" id="KW-0812">Transmembrane</keyword>
<reference evidence="3" key="2">
    <citation type="journal article" date="2019" name="Genome Biol. Evol.">
        <title>Day and night: Metabolic profiles and evolutionary relationships of six axenic non-marine cyanobacteria.</title>
        <authorList>
            <person name="Will S.E."/>
            <person name="Henke P."/>
            <person name="Boedeker C."/>
            <person name="Huang S."/>
            <person name="Brinkmann H."/>
            <person name="Rohde M."/>
            <person name="Jarek M."/>
            <person name="Friedl T."/>
            <person name="Seufert S."/>
            <person name="Schumacher M."/>
            <person name="Overmann J."/>
            <person name="Neumann-Schaal M."/>
            <person name="Petersen J."/>
        </authorList>
    </citation>
    <scope>NUCLEOTIDE SEQUENCE [LARGE SCALE GENOMIC DNA]</scope>
    <source>
        <strain evidence="3">PCC 7102</strain>
    </source>
</reference>
<gene>
    <name evidence="3" type="ORF">DSM106972_055620</name>
</gene>
<keyword evidence="4" id="KW-1185">Reference proteome</keyword>
<keyword evidence="2" id="KW-0472">Membrane</keyword>
<comment type="caution">
    <text evidence="3">The sequence shown here is derived from an EMBL/GenBank/DDBJ whole genome shotgun (WGS) entry which is preliminary data.</text>
</comment>
<protein>
    <submittedName>
        <fullName evidence="3">Uncharacterized protein</fullName>
    </submittedName>
</protein>